<dbReference type="InterPro" id="IPR021457">
    <property type="entry name" value="DUF3108"/>
</dbReference>
<protein>
    <submittedName>
        <fullName evidence="2">DUF3108 domain-containing protein</fullName>
    </submittedName>
</protein>
<keyword evidence="1" id="KW-0732">Signal</keyword>
<dbReference type="EMBL" id="JABEPP010000001">
    <property type="protein sequence ID" value="NNM71671.1"/>
    <property type="molecule type" value="Genomic_DNA"/>
</dbReference>
<accession>A0A849I2U1</accession>
<keyword evidence="3" id="KW-1185">Reference proteome</keyword>
<proteinExistence type="predicted"/>
<dbReference type="Pfam" id="PF11306">
    <property type="entry name" value="DUF3108"/>
    <property type="match status" value="1"/>
</dbReference>
<dbReference type="RefSeq" id="WP_171217102.1">
    <property type="nucleotide sequence ID" value="NZ_JABEPP010000001.1"/>
</dbReference>
<evidence type="ECO:0000313" key="2">
    <source>
        <dbReference type="EMBL" id="NNM71671.1"/>
    </source>
</evidence>
<reference evidence="2 3" key="1">
    <citation type="submission" date="2020-04" db="EMBL/GenBank/DDBJ databases">
        <title>Enterovirga sp. isolate from soil.</title>
        <authorList>
            <person name="Chea S."/>
            <person name="Kim D.-U."/>
        </authorList>
    </citation>
    <scope>NUCLEOTIDE SEQUENCE [LARGE SCALE GENOMIC DNA]</scope>
    <source>
        <strain evidence="2 3">DB1703</strain>
    </source>
</reference>
<sequence>MQVRLSLLGAALLAACAAPPVAAADLRVDYRITLAGLTLGKAELRAKIEGERYDLSMNAQLTGLAGLFTASGRGGAMATGALSGNRALPSGFSATGRSGGSERTVQIALAAGNATEVRIEPPFEPRPDRVPLEESHRKGIVDPLSAVLAVAPTKGRPDDPALCNRTLPVFDGTQRFNVVLSYAGTQRVHKPGFSGDVLVCNARYVPLAGHRPQRWAVKYMQDNREMAVWLASVEGTRVLVPLRVNLMTYFGMSIVEAERWALE</sequence>
<dbReference type="AlphaFoldDB" id="A0A849I2U1"/>
<dbReference type="PROSITE" id="PS51257">
    <property type="entry name" value="PROKAR_LIPOPROTEIN"/>
    <property type="match status" value="1"/>
</dbReference>
<evidence type="ECO:0000256" key="1">
    <source>
        <dbReference type="SAM" id="SignalP"/>
    </source>
</evidence>
<feature type="signal peptide" evidence="1">
    <location>
        <begin position="1"/>
        <end position="23"/>
    </location>
</feature>
<comment type="caution">
    <text evidence="2">The sequence shown here is derived from an EMBL/GenBank/DDBJ whole genome shotgun (WGS) entry which is preliminary data.</text>
</comment>
<dbReference type="Proteomes" id="UP000564885">
    <property type="component" value="Unassembled WGS sequence"/>
</dbReference>
<organism evidence="2 3">
    <name type="scientific">Enterovirga aerilata</name>
    <dbReference type="NCBI Taxonomy" id="2730920"/>
    <lineage>
        <taxon>Bacteria</taxon>
        <taxon>Pseudomonadati</taxon>
        <taxon>Pseudomonadota</taxon>
        <taxon>Alphaproteobacteria</taxon>
        <taxon>Hyphomicrobiales</taxon>
        <taxon>Methylobacteriaceae</taxon>
        <taxon>Enterovirga</taxon>
    </lineage>
</organism>
<evidence type="ECO:0000313" key="3">
    <source>
        <dbReference type="Proteomes" id="UP000564885"/>
    </source>
</evidence>
<gene>
    <name evidence="2" type="ORF">HJG44_04565</name>
</gene>
<feature type="chain" id="PRO_5032440898" evidence="1">
    <location>
        <begin position="24"/>
        <end position="263"/>
    </location>
</feature>
<name>A0A849I2U1_9HYPH</name>